<reference evidence="2" key="1">
    <citation type="submission" date="2022-10" db="EMBL/GenBank/DDBJ databases">
        <title>Puccinia triticina Genome sequencing and assembly.</title>
        <authorList>
            <person name="Li C."/>
        </authorList>
    </citation>
    <scope>NUCLEOTIDE SEQUENCE</scope>
    <source>
        <strain evidence="2">Pt15</strain>
    </source>
</reference>
<gene>
    <name evidence="2" type="ORF">PtA15_7A691</name>
</gene>
<organism evidence="2 3">
    <name type="scientific">Puccinia triticina</name>
    <dbReference type="NCBI Taxonomy" id="208348"/>
    <lineage>
        <taxon>Eukaryota</taxon>
        <taxon>Fungi</taxon>
        <taxon>Dikarya</taxon>
        <taxon>Basidiomycota</taxon>
        <taxon>Pucciniomycotina</taxon>
        <taxon>Pucciniomycetes</taxon>
        <taxon>Pucciniales</taxon>
        <taxon>Pucciniaceae</taxon>
        <taxon>Puccinia</taxon>
    </lineage>
</organism>
<dbReference type="GeneID" id="77812219"/>
<dbReference type="Proteomes" id="UP001164743">
    <property type="component" value="Chromosome 7A"/>
</dbReference>
<feature type="region of interest" description="Disordered" evidence="1">
    <location>
        <begin position="25"/>
        <end position="72"/>
    </location>
</feature>
<sequence length="151" mass="16251">MFNLIAETTSAVKQAAGVGSLTVRSQVAEQPKEAGQTQGLQESHEEHPDEVAAQGAVQEGPKTVQPKKTKKVTIAKTTTRKIATRSSLKAPEEEGEEIEIGVERDGKERARGKDVGLGIWELPEGGAKEGAGKSKTGKRFNQLEGWFEEGR</sequence>
<dbReference type="RefSeq" id="XP_053022517.1">
    <property type="nucleotide sequence ID" value="XM_053171324.1"/>
</dbReference>
<accession>A0ABY7CR68</accession>
<dbReference type="EMBL" id="CP110427">
    <property type="protein sequence ID" value="WAQ86962.1"/>
    <property type="molecule type" value="Genomic_DNA"/>
</dbReference>
<keyword evidence="3" id="KW-1185">Reference proteome</keyword>
<feature type="region of interest" description="Disordered" evidence="1">
    <location>
        <begin position="120"/>
        <end position="151"/>
    </location>
</feature>
<evidence type="ECO:0000313" key="3">
    <source>
        <dbReference type="Proteomes" id="UP001164743"/>
    </source>
</evidence>
<evidence type="ECO:0000313" key="2">
    <source>
        <dbReference type="EMBL" id="WAQ86962.1"/>
    </source>
</evidence>
<proteinExistence type="predicted"/>
<name>A0ABY7CR68_9BASI</name>
<protein>
    <submittedName>
        <fullName evidence="2">Uncharacterized protein</fullName>
    </submittedName>
</protein>
<evidence type="ECO:0000256" key="1">
    <source>
        <dbReference type="SAM" id="MobiDB-lite"/>
    </source>
</evidence>